<sequence length="405" mass="44336">MVLVYLTALLFAQPVSDANAATPVVLRPVENLRTQDTPNDAGQSIDLSWKLSPDSARVKRYEVYRAQSAKGPFEKIVEFLVPTTAYTDADTLLRNKKDYYYRVDVVGELESRASSEIAGPVQAKPEWFNTNRIPVLVFAVVYGLLLILYIEFAKRDREMFVRRIAGLDAIDEAVGRSTEMGKPILFSFGIGYLTDVATLAALSILRRVARRAAEYETRILVPNYDPIVMTAAQETVKQAFSEAGRPDLYQEGDITFLTADQFGYAAGVNGIMLREKPGTVFLQGVFYAEALILAETAHSVGAIQIAGTNMATQLPFFIAACDYTLIGEELFAASAYLDRDPQLLGSLKSEDIAKLITVGLIVVVSVVGTIGAVLTSISGESGILRSLTEFFNSGFERLVSFLTTS</sequence>
<gene>
    <name evidence="4" type="ORF">CEE36_01170</name>
</gene>
<comment type="caution">
    <text evidence="4">The sequence shown here is derived from an EMBL/GenBank/DDBJ whole genome shotgun (WGS) entry which is preliminary data.</text>
</comment>
<keyword evidence="2" id="KW-0732">Signal</keyword>
<keyword evidence="1" id="KW-0812">Transmembrane</keyword>
<evidence type="ECO:0000313" key="4">
    <source>
        <dbReference type="EMBL" id="TKJ44383.1"/>
    </source>
</evidence>
<protein>
    <recommendedName>
        <fullName evidence="3">Fibronectin type-III domain-containing protein</fullName>
    </recommendedName>
</protein>
<feature type="chain" id="PRO_5022207797" description="Fibronectin type-III domain-containing protein" evidence="2">
    <location>
        <begin position="21"/>
        <end position="405"/>
    </location>
</feature>
<dbReference type="InterPro" id="IPR003961">
    <property type="entry name" value="FN3_dom"/>
</dbReference>
<keyword evidence="1" id="KW-1133">Transmembrane helix</keyword>
<dbReference type="PROSITE" id="PS50853">
    <property type="entry name" value="FN3"/>
    <property type="match status" value="1"/>
</dbReference>
<reference evidence="4 5" key="1">
    <citation type="submission" date="2017-06" db="EMBL/GenBank/DDBJ databases">
        <title>Novel microbial phyla capable of carbon fixation and sulfur reduction in deep-sea sediments.</title>
        <authorList>
            <person name="Huang J."/>
            <person name="Baker B."/>
            <person name="Wang Y."/>
        </authorList>
    </citation>
    <scope>NUCLEOTIDE SEQUENCE [LARGE SCALE GENOMIC DNA]</scope>
    <source>
        <strain evidence="4">B3_TA06</strain>
    </source>
</reference>
<evidence type="ECO:0000256" key="1">
    <source>
        <dbReference type="SAM" id="Phobius"/>
    </source>
</evidence>
<evidence type="ECO:0000256" key="2">
    <source>
        <dbReference type="SAM" id="SignalP"/>
    </source>
</evidence>
<dbReference type="EMBL" id="NJBO01000001">
    <property type="protein sequence ID" value="TKJ44383.1"/>
    <property type="molecule type" value="Genomic_DNA"/>
</dbReference>
<feature type="signal peptide" evidence="2">
    <location>
        <begin position="1"/>
        <end position="20"/>
    </location>
</feature>
<dbReference type="Gene3D" id="2.60.40.10">
    <property type="entry name" value="Immunoglobulins"/>
    <property type="match status" value="1"/>
</dbReference>
<dbReference type="InterPro" id="IPR013783">
    <property type="entry name" value="Ig-like_fold"/>
</dbReference>
<dbReference type="Proteomes" id="UP000317778">
    <property type="component" value="Unassembled WGS sequence"/>
</dbReference>
<dbReference type="InterPro" id="IPR046642">
    <property type="entry name" value="DUF6754"/>
</dbReference>
<evidence type="ECO:0000313" key="5">
    <source>
        <dbReference type="Proteomes" id="UP000317778"/>
    </source>
</evidence>
<feature type="transmembrane region" description="Helical" evidence="1">
    <location>
        <begin position="355"/>
        <end position="377"/>
    </location>
</feature>
<keyword evidence="1" id="KW-0472">Membrane</keyword>
<organism evidence="4 5">
    <name type="scientific">candidate division TA06 bacterium B3_TA06</name>
    <dbReference type="NCBI Taxonomy" id="2012487"/>
    <lineage>
        <taxon>Bacteria</taxon>
        <taxon>Bacteria division TA06</taxon>
    </lineage>
</organism>
<dbReference type="AlphaFoldDB" id="A0A532VB00"/>
<accession>A0A532VB00</accession>
<feature type="domain" description="Fibronectin type-III" evidence="3">
    <location>
        <begin position="28"/>
        <end position="126"/>
    </location>
</feature>
<name>A0A532VB00_UNCT6</name>
<dbReference type="Pfam" id="PF20539">
    <property type="entry name" value="DUF6754"/>
    <property type="match status" value="1"/>
</dbReference>
<evidence type="ECO:0000259" key="3">
    <source>
        <dbReference type="PROSITE" id="PS50853"/>
    </source>
</evidence>
<proteinExistence type="predicted"/>
<feature type="transmembrane region" description="Helical" evidence="1">
    <location>
        <begin position="133"/>
        <end position="153"/>
    </location>
</feature>